<evidence type="ECO:0000313" key="3">
    <source>
        <dbReference type="Proteomes" id="UP001218218"/>
    </source>
</evidence>
<reference evidence="2" key="1">
    <citation type="submission" date="2023-03" db="EMBL/GenBank/DDBJ databases">
        <title>Massive genome expansion in bonnet fungi (Mycena s.s.) driven by repeated elements and novel gene families across ecological guilds.</title>
        <authorList>
            <consortium name="Lawrence Berkeley National Laboratory"/>
            <person name="Harder C.B."/>
            <person name="Miyauchi S."/>
            <person name="Viragh M."/>
            <person name="Kuo A."/>
            <person name="Thoen E."/>
            <person name="Andreopoulos B."/>
            <person name="Lu D."/>
            <person name="Skrede I."/>
            <person name="Drula E."/>
            <person name="Henrissat B."/>
            <person name="Morin E."/>
            <person name="Kohler A."/>
            <person name="Barry K."/>
            <person name="LaButti K."/>
            <person name="Morin E."/>
            <person name="Salamov A."/>
            <person name="Lipzen A."/>
            <person name="Mereny Z."/>
            <person name="Hegedus B."/>
            <person name="Baldrian P."/>
            <person name="Stursova M."/>
            <person name="Weitz H."/>
            <person name="Taylor A."/>
            <person name="Grigoriev I.V."/>
            <person name="Nagy L.G."/>
            <person name="Martin F."/>
            <person name="Kauserud H."/>
        </authorList>
    </citation>
    <scope>NUCLEOTIDE SEQUENCE</scope>
    <source>
        <strain evidence="2">CBHHK002</strain>
    </source>
</reference>
<feature type="compositionally biased region" description="Basic and acidic residues" evidence="1">
    <location>
        <begin position="161"/>
        <end position="173"/>
    </location>
</feature>
<sequence>MATPAHAHIEPRAAVPCLRAEVALRHRLRQPVLIVRSIAANLSHHTGDPALSLSDMEQQDLLLCERLQALLALHRHRLRASSPTRMSTGIVPPACAPSVFLSGSAVVEVPAALDVRAARSPALHHHSACTLHLARKYRQQRHGAGDACASGNAATAPAGRQRSDGRGCEEDVRAAGVEAPPRELGSTRPHIGL</sequence>
<evidence type="ECO:0000256" key="1">
    <source>
        <dbReference type="SAM" id="MobiDB-lite"/>
    </source>
</evidence>
<comment type="caution">
    <text evidence="2">The sequence shown here is derived from an EMBL/GenBank/DDBJ whole genome shotgun (WGS) entry which is preliminary data.</text>
</comment>
<evidence type="ECO:0000313" key="2">
    <source>
        <dbReference type="EMBL" id="KAJ7318391.1"/>
    </source>
</evidence>
<dbReference type="AlphaFoldDB" id="A0AAD6ZDW2"/>
<dbReference type="EMBL" id="JARIHO010000058">
    <property type="protein sequence ID" value="KAJ7318391.1"/>
    <property type="molecule type" value="Genomic_DNA"/>
</dbReference>
<accession>A0AAD6ZDW2</accession>
<protein>
    <submittedName>
        <fullName evidence="2">Uncharacterized protein</fullName>
    </submittedName>
</protein>
<feature type="region of interest" description="Disordered" evidence="1">
    <location>
        <begin position="145"/>
        <end position="193"/>
    </location>
</feature>
<proteinExistence type="predicted"/>
<name>A0AAD6ZDW2_9AGAR</name>
<gene>
    <name evidence="2" type="ORF">DFH08DRAFT_1036639</name>
</gene>
<dbReference type="Proteomes" id="UP001218218">
    <property type="component" value="Unassembled WGS sequence"/>
</dbReference>
<organism evidence="2 3">
    <name type="scientific">Mycena albidolilacea</name>
    <dbReference type="NCBI Taxonomy" id="1033008"/>
    <lineage>
        <taxon>Eukaryota</taxon>
        <taxon>Fungi</taxon>
        <taxon>Dikarya</taxon>
        <taxon>Basidiomycota</taxon>
        <taxon>Agaricomycotina</taxon>
        <taxon>Agaricomycetes</taxon>
        <taxon>Agaricomycetidae</taxon>
        <taxon>Agaricales</taxon>
        <taxon>Marasmiineae</taxon>
        <taxon>Mycenaceae</taxon>
        <taxon>Mycena</taxon>
    </lineage>
</organism>
<keyword evidence="3" id="KW-1185">Reference proteome</keyword>